<evidence type="ECO:0000259" key="3">
    <source>
        <dbReference type="Pfam" id="PF19343"/>
    </source>
</evidence>
<dbReference type="GeneID" id="19977127"/>
<dbReference type="InterPro" id="IPR045967">
    <property type="entry name" value="HAM1-like_N"/>
</dbReference>
<dbReference type="eggNOG" id="ENOG502QYDH">
    <property type="taxonomic scope" value="Eukaryota"/>
</dbReference>
<dbReference type="InParanoid" id="W2SA78"/>
<dbReference type="PANTHER" id="PTHR31138">
    <property type="entry name" value="CHROMOSOME 19, WHOLE GENOME SHOTGUN SEQUENCE"/>
    <property type="match status" value="1"/>
</dbReference>
<dbReference type="PANTHER" id="PTHR31138:SF1">
    <property type="entry name" value="PDZ DOMAIN-CONTAINING PROTEIN"/>
    <property type="match status" value="1"/>
</dbReference>
<organism evidence="4 5">
    <name type="scientific">Cyphellophora europaea (strain CBS 101466)</name>
    <name type="common">Phialophora europaea</name>
    <dbReference type="NCBI Taxonomy" id="1220924"/>
    <lineage>
        <taxon>Eukaryota</taxon>
        <taxon>Fungi</taxon>
        <taxon>Dikarya</taxon>
        <taxon>Ascomycota</taxon>
        <taxon>Pezizomycotina</taxon>
        <taxon>Eurotiomycetes</taxon>
        <taxon>Chaetothyriomycetidae</taxon>
        <taxon>Chaetothyriales</taxon>
        <taxon>Cyphellophoraceae</taxon>
        <taxon>Cyphellophora</taxon>
    </lineage>
</organism>
<dbReference type="InterPro" id="IPR027842">
    <property type="entry name" value="HAM1-like_C"/>
</dbReference>
<feature type="domain" description="HAM1-like N-terminal" evidence="3">
    <location>
        <begin position="3"/>
        <end position="615"/>
    </location>
</feature>
<dbReference type="Proteomes" id="UP000030752">
    <property type="component" value="Unassembled WGS sequence"/>
</dbReference>
<feature type="region of interest" description="Disordered" evidence="1">
    <location>
        <begin position="164"/>
        <end position="265"/>
    </location>
</feature>
<dbReference type="STRING" id="1220924.W2SA78"/>
<dbReference type="OrthoDB" id="19394at2759"/>
<dbReference type="Pfam" id="PF19343">
    <property type="entry name" value="HAM1_N"/>
    <property type="match status" value="1"/>
</dbReference>
<dbReference type="RefSeq" id="XP_008712683.1">
    <property type="nucleotide sequence ID" value="XM_008714461.1"/>
</dbReference>
<proteinExistence type="predicted"/>
<gene>
    <name evidence="4" type="ORF">HMPREF1541_09788</name>
</gene>
<feature type="domain" description="HAM1-like C-terminal" evidence="2">
    <location>
        <begin position="627"/>
        <end position="785"/>
    </location>
</feature>
<evidence type="ECO:0000313" key="5">
    <source>
        <dbReference type="Proteomes" id="UP000030752"/>
    </source>
</evidence>
<dbReference type="EMBL" id="KB822713">
    <property type="protein sequence ID" value="ETN44913.1"/>
    <property type="molecule type" value="Genomic_DNA"/>
</dbReference>
<name>W2SA78_CYPE1</name>
<feature type="compositionally biased region" description="Basic and acidic residues" evidence="1">
    <location>
        <begin position="186"/>
        <end position="217"/>
    </location>
</feature>
<dbReference type="Pfam" id="PF14613">
    <property type="entry name" value="HAM1_C"/>
    <property type="match status" value="1"/>
</dbReference>
<evidence type="ECO:0000256" key="1">
    <source>
        <dbReference type="SAM" id="MobiDB-lite"/>
    </source>
</evidence>
<dbReference type="AlphaFoldDB" id="W2SA78"/>
<dbReference type="Gene3D" id="3.15.10.10">
    <property type="entry name" value="Bactericidal permeability-increasing protein, domain 1"/>
    <property type="match status" value="1"/>
</dbReference>
<dbReference type="VEuPathDB" id="FungiDB:HMPREF1541_09788"/>
<protein>
    <submittedName>
        <fullName evidence="4">Uncharacterized protein</fullName>
    </submittedName>
</protein>
<dbReference type="HOGENOM" id="CLU_007183_1_0_1"/>
<feature type="region of interest" description="Disordered" evidence="1">
    <location>
        <begin position="851"/>
        <end position="874"/>
    </location>
</feature>
<feature type="compositionally biased region" description="Polar residues" evidence="1">
    <location>
        <begin position="227"/>
        <end position="237"/>
    </location>
</feature>
<accession>W2SA78</accession>
<keyword evidence="5" id="KW-1185">Reference proteome</keyword>
<evidence type="ECO:0000259" key="2">
    <source>
        <dbReference type="Pfam" id="PF14613"/>
    </source>
</evidence>
<feature type="compositionally biased region" description="Low complexity" evidence="1">
    <location>
        <begin position="238"/>
        <end position="258"/>
    </location>
</feature>
<reference evidence="4 5" key="1">
    <citation type="submission" date="2013-03" db="EMBL/GenBank/DDBJ databases">
        <title>The Genome Sequence of Phialophora europaea CBS 101466.</title>
        <authorList>
            <consortium name="The Broad Institute Genomics Platform"/>
            <person name="Cuomo C."/>
            <person name="de Hoog S."/>
            <person name="Gorbushina A."/>
            <person name="Walker B."/>
            <person name="Young S.K."/>
            <person name="Zeng Q."/>
            <person name="Gargeya S."/>
            <person name="Fitzgerald M."/>
            <person name="Haas B."/>
            <person name="Abouelleil A."/>
            <person name="Allen A.W."/>
            <person name="Alvarado L."/>
            <person name="Arachchi H.M."/>
            <person name="Berlin A.M."/>
            <person name="Chapman S.B."/>
            <person name="Gainer-Dewar J."/>
            <person name="Goldberg J."/>
            <person name="Griggs A."/>
            <person name="Gujja S."/>
            <person name="Hansen M."/>
            <person name="Howarth C."/>
            <person name="Imamovic A."/>
            <person name="Ireland A."/>
            <person name="Larimer J."/>
            <person name="McCowan C."/>
            <person name="Murphy C."/>
            <person name="Pearson M."/>
            <person name="Poon T.W."/>
            <person name="Priest M."/>
            <person name="Roberts A."/>
            <person name="Saif S."/>
            <person name="Shea T."/>
            <person name="Sisk P."/>
            <person name="Sykes S."/>
            <person name="Wortman J."/>
            <person name="Nusbaum C."/>
            <person name="Birren B."/>
        </authorList>
    </citation>
    <scope>NUCLEOTIDE SEQUENCE [LARGE SCALE GENOMIC DNA]</scope>
    <source>
        <strain evidence="4 5">CBS 101466</strain>
    </source>
</reference>
<evidence type="ECO:0000313" key="4">
    <source>
        <dbReference type="EMBL" id="ETN44913.1"/>
    </source>
</evidence>
<feature type="compositionally biased region" description="Low complexity" evidence="1">
    <location>
        <begin position="862"/>
        <end position="874"/>
    </location>
</feature>
<sequence>MANVNVPTDIKQKEKDVNTKLQLYGIYSAFANGKVPSNQQIDVALNSALASKPLSSPSGKLSDEGKHLVADLKEVIKQAKHLLLSKNQGNLLQEFIWDCQHLEGGNAQLPGAPTDKATAQQHGNEALEGLKTLGTLILSNGQFRKLLDDGLTLIRDMAGDAATNTANKVRPSEDKLAQIDQPADDNTWHDVPDLSKEGIKSSAKDTYNRNKPFDQQDAKNAAAQGVDTAQQQPTFDNQQAAQTGASAAADQLKAQAKQNVPEETQQDIRNARSAAAQSTRNYLNKKMPTERREQSIWRLKKMMVEIQGHSDYQQAITTLLNLAETYGGHANTLSNQGAGTVKGAHDDDSLRTAEANLKTLIERFANSTSTDDFFDALNQIYRDADNDPELRGFFKDADKFIRKCLQEQGFVLQDQANTEWNQLYDRGQFLLRERYRSHTDRLLDEVKFIGNQFDEDPQNRAFGDAVQKLFLDLGNDENGKPKFKKHLIKDLTEIIIPGIFENTRYVPIPRIEVSDPMVDVVVENLVIESNNLFPNVMEFGSDNYFRLGRRQVSNKHDNKVMISASGIQCDLRDVAYYIKKKQGFPSITDKGVMDIILGGEGFSFKIAARNAHKKDRTKFVVVDKVDVQVKNLQIKIKQSNHKLLFGIAKPLLLKVMRPAIQKVIEKQIRDAFEQGDAYAWSIHQEAQKGIKAAQNDPENAPAIYSHYVNAIKSRATAKKEKAEQMAKNTQVNMAVTKDDSIFKNISLPGGISTKATEYQQLAAKGDKWESPVFSIGSAKESSDIPKLAQVTRKPHTTAQSGLRGGNTGANTGAYGSNTGAYGGNAGAGLSNQMDRAFETNNPVGATRGLPVGGVSNGGAHPTGTTGTYYDGVTK</sequence>